<sequence length="97" mass="10705">MLHQAVIEEGKLLSDDQKDNLCRAFSVEDLKLALWSIDDDKAPSPDGFSSKFFKASWDMVKDDLCKAVLSFFDHGCLLKQVNATLLTMVPKAEGGVA</sequence>
<dbReference type="OMA" id="KQTMFEI"/>
<dbReference type="EnsemblPlants" id="AUR62034014-RA">
    <property type="protein sequence ID" value="AUR62034014-RA:cds"/>
    <property type="gene ID" value="AUR62034014"/>
</dbReference>
<dbReference type="AlphaFoldDB" id="A0A803MRW3"/>
<evidence type="ECO:0000313" key="1">
    <source>
        <dbReference type="EnsemblPlants" id="AUR62034014-RA:cds"/>
    </source>
</evidence>
<accession>A0A803MRW3</accession>
<dbReference type="Gramene" id="AUR62034014-RA">
    <property type="protein sequence ID" value="AUR62034014-RA:cds"/>
    <property type="gene ID" value="AUR62034014"/>
</dbReference>
<reference evidence="1" key="2">
    <citation type="submission" date="2021-03" db="UniProtKB">
        <authorList>
            <consortium name="EnsemblPlants"/>
        </authorList>
    </citation>
    <scope>IDENTIFICATION</scope>
</reference>
<reference evidence="1" key="1">
    <citation type="journal article" date="2017" name="Nature">
        <title>The genome of Chenopodium quinoa.</title>
        <authorList>
            <person name="Jarvis D.E."/>
            <person name="Ho Y.S."/>
            <person name="Lightfoot D.J."/>
            <person name="Schmoeckel S.M."/>
            <person name="Li B."/>
            <person name="Borm T.J.A."/>
            <person name="Ohyanagi H."/>
            <person name="Mineta K."/>
            <person name="Michell C.T."/>
            <person name="Saber N."/>
            <person name="Kharbatia N.M."/>
            <person name="Rupper R.R."/>
            <person name="Sharp A.R."/>
            <person name="Dally N."/>
            <person name="Boughton B.A."/>
            <person name="Woo Y.H."/>
            <person name="Gao G."/>
            <person name="Schijlen E.G.W.M."/>
            <person name="Guo X."/>
            <person name="Momin A.A."/>
            <person name="Negrao S."/>
            <person name="Al-Babili S."/>
            <person name="Gehring C."/>
            <person name="Roessner U."/>
            <person name="Jung C."/>
            <person name="Murphy K."/>
            <person name="Arold S.T."/>
            <person name="Gojobori T."/>
            <person name="van der Linden C.G."/>
            <person name="van Loo E.N."/>
            <person name="Jellen E.N."/>
            <person name="Maughan P.J."/>
            <person name="Tester M."/>
        </authorList>
    </citation>
    <scope>NUCLEOTIDE SEQUENCE [LARGE SCALE GENOMIC DNA]</scope>
    <source>
        <strain evidence="1">cv. PI 614886</strain>
    </source>
</reference>
<dbReference type="Proteomes" id="UP000596660">
    <property type="component" value="Unplaced"/>
</dbReference>
<organism evidence="1 2">
    <name type="scientific">Chenopodium quinoa</name>
    <name type="common">Quinoa</name>
    <dbReference type="NCBI Taxonomy" id="63459"/>
    <lineage>
        <taxon>Eukaryota</taxon>
        <taxon>Viridiplantae</taxon>
        <taxon>Streptophyta</taxon>
        <taxon>Embryophyta</taxon>
        <taxon>Tracheophyta</taxon>
        <taxon>Spermatophyta</taxon>
        <taxon>Magnoliopsida</taxon>
        <taxon>eudicotyledons</taxon>
        <taxon>Gunneridae</taxon>
        <taxon>Pentapetalae</taxon>
        <taxon>Caryophyllales</taxon>
        <taxon>Chenopodiaceae</taxon>
        <taxon>Chenopodioideae</taxon>
        <taxon>Atripliceae</taxon>
        <taxon>Chenopodium</taxon>
    </lineage>
</organism>
<evidence type="ECO:0000313" key="2">
    <source>
        <dbReference type="Proteomes" id="UP000596660"/>
    </source>
</evidence>
<proteinExistence type="predicted"/>
<name>A0A803MRW3_CHEQI</name>
<keyword evidence="2" id="KW-1185">Reference proteome</keyword>
<protein>
    <submittedName>
        <fullName evidence="1">Uncharacterized protein</fullName>
    </submittedName>
</protein>